<feature type="domain" description="PH" evidence="4">
    <location>
        <begin position="988"/>
        <end position="1090"/>
    </location>
</feature>
<feature type="compositionally biased region" description="Low complexity" evidence="3">
    <location>
        <begin position="669"/>
        <end position="679"/>
    </location>
</feature>
<sequence>MNPRVSPVTRPALSLSGKNGISRAITSSGSAIHSHLKDGDGPVSKNYDPGHLDIVSRPPSVSSTTSTKSNDAFHGKLAANTSKCPKPVIAVNSLSSSEVTYSEAEAIRVGVGGRDKTHIVSTAGQNGDTSNHYTERGHVQEMARSPSQSGSPPKDKLKEATPPQGNDFKPIHGKNASSKAPKDGENPKNSTKTLNNRHPAARSQSFHTDAVARHAANKVMRSRSLPREAVAPSSPQTNHHNGDDVFSLERSRSSVDKFSSCVVTSATTPGNYSPKTTGLVTSASSCSVSGASMLARPTLSSSSGVKRDAGHALSVRFADALPVDSEYTQGVEEQRAINNYVNTTASFLGNAPTTLSLDNIPGVDAAKKLCSSTISKKIYIDTVKKPALDRPSSSSPEAYHKHLTRNRIGHSKGQTPHSDDVTNNNFFSGAPRRVSPSATFCQQNGLQTPVESFYQQDTTMRGYGQQLFGHIDRLLVHDSAAEGADSSSPSTTISPSGSFGSSSPLRVLDQLSPKAGRNASYIVSPLALNNNSGCINQNNVTLNGSQWTLTPSSSLSSSSSLSKEATAGVTPMSSASPSSSQVSLQHPRRHRLPSAACPDEPPFSLMLMSSSSSSSLLLPASSSPSSSSTSLVPGLPSSSPYPTSSPTAAAAASSSSPFMPPGVAHKSRTSSGTSRPSSTCLRSDCLLPGGLDLRNISQLDYLLPPPSRHKYPPRIADTSKPSQSHHSPFSPDLSSPAPKPKLLSFNLPSCPTSPTVTSHHITAHCSSKPFSPLTSPYDPGSLSLRKNLLTTSASSSSDVGSSISSSATSLSSAKPLHHMTFQQTLLFPFPPGASPSSSPSLSSKTATDSRGSLASLIKKESIAASYQLEYCWFCGRPMPSFGTSLSGGEEHLEKLAELEKLLAQAQSEKVKLVEEQVRIRESEMLALQKNEVLERELQQVKLRERHTHMQARPMTRFLPNTSRDFDLRAHVEGAGHLLDACPHVIITTHSCRGWLHKMGGRIKTWKKRWFVFDRMKRKVFYFTDKSELKLKGSVCFQAIEEVYADHLKTVKSPSPKLTFCMKTFDRTYFLVAPSPETMTIWIDVLFSGAEGYQQFYDS</sequence>
<feature type="region of interest" description="Disordered" evidence="3">
    <location>
        <begin position="29"/>
        <end position="70"/>
    </location>
</feature>
<feature type="region of interest" description="Disordered" evidence="3">
    <location>
        <begin position="704"/>
        <end position="740"/>
    </location>
</feature>
<feature type="compositionally biased region" description="Low complexity" evidence="3">
    <location>
        <begin position="486"/>
        <end position="504"/>
    </location>
</feature>
<feature type="compositionally biased region" description="Low complexity" evidence="3">
    <location>
        <begin position="616"/>
        <end position="657"/>
    </location>
</feature>
<feature type="region of interest" description="Disordered" evidence="3">
    <location>
        <begin position="1"/>
        <end position="20"/>
    </location>
</feature>
<dbReference type="PANTHER" id="PTHR12156">
    <property type="entry name" value="PLECKSTRIN HOMOLOGY-LIKE DOMAIN, FAMILY B, MEMBER 3"/>
    <property type="match status" value="1"/>
</dbReference>
<comment type="caution">
    <text evidence="5">The sequence shown here is derived from an EMBL/GenBank/DDBJ whole genome shotgun (WGS) entry which is preliminary data.</text>
</comment>
<proteinExistence type="predicted"/>
<organism evidence="5 6">
    <name type="scientific">Elysia marginata</name>
    <dbReference type="NCBI Taxonomy" id="1093978"/>
    <lineage>
        <taxon>Eukaryota</taxon>
        <taxon>Metazoa</taxon>
        <taxon>Spiralia</taxon>
        <taxon>Lophotrochozoa</taxon>
        <taxon>Mollusca</taxon>
        <taxon>Gastropoda</taxon>
        <taxon>Heterobranchia</taxon>
        <taxon>Euthyneura</taxon>
        <taxon>Panpulmonata</taxon>
        <taxon>Sacoglossa</taxon>
        <taxon>Placobranchoidea</taxon>
        <taxon>Plakobranchidae</taxon>
        <taxon>Elysia</taxon>
    </lineage>
</organism>
<dbReference type="EMBL" id="BMAT01006234">
    <property type="protein sequence ID" value="GFS08687.1"/>
    <property type="molecule type" value="Genomic_DNA"/>
</dbReference>
<feature type="coiled-coil region" evidence="2">
    <location>
        <begin position="888"/>
        <end position="915"/>
    </location>
</feature>
<feature type="compositionally biased region" description="Polar residues" evidence="3">
    <location>
        <begin position="187"/>
        <end position="207"/>
    </location>
</feature>
<feature type="compositionally biased region" description="Low complexity" evidence="3">
    <location>
        <begin position="573"/>
        <end position="583"/>
    </location>
</feature>
<evidence type="ECO:0000256" key="1">
    <source>
        <dbReference type="ARBA" id="ARBA00023054"/>
    </source>
</evidence>
<gene>
    <name evidence="5" type="ORF">ElyMa_003019500</name>
</gene>
<dbReference type="SUPFAM" id="SSF50729">
    <property type="entry name" value="PH domain-like"/>
    <property type="match status" value="1"/>
</dbReference>
<name>A0AAV4IFM6_9GAST</name>
<feature type="region of interest" description="Disordered" evidence="3">
    <location>
        <begin position="552"/>
        <end position="599"/>
    </location>
</feature>
<dbReference type="Pfam" id="PF00169">
    <property type="entry name" value="PH"/>
    <property type="match status" value="1"/>
</dbReference>
<accession>A0AAV4IFM6</accession>
<evidence type="ECO:0000259" key="4">
    <source>
        <dbReference type="PROSITE" id="PS50003"/>
    </source>
</evidence>
<dbReference type="PROSITE" id="PS50003">
    <property type="entry name" value="PH_DOMAIN"/>
    <property type="match status" value="1"/>
</dbReference>
<dbReference type="Gene3D" id="2.30.29.30">
    <property type="entry name" value="Pleckstrin-homology domain (PH domain)/Phosphotyrosine-binding domain (PTB)"/>
    <property type="match status" value="1"/>
</dbReference>
<feature type="region of interest" description="Disordered" evidence="3">
    <location>
        <begin position="480"/>
        <end position="505"/>
    </location>
</feature>
<feature type="region of interest" description="Disordered" evidence="3">
    <location>
        <begin position="616"/>
        <end position="681"/>
    </location>
</feature>
<keyword evidence="6" id="KW-1185">Reference proteome</keyword>
<feature type="region of interest" description="Disordered" evidence="3">
    <location>
        <begin position="139"/>
        <end position="245"/>
    </location>
</feature>
<dbReference type="Proteomes" id="UP000762676">
    <property type="component" value="Unassembled WGS sequence"/>
</dbReference>
<keyword evidence="1 2" id="KW-0175">Coiled coil</keyword>
<dbReference type="InterPro" id="IPR001849">
    <property type="entry name" value="PH_domain"/>
</dbReference>
<feature type="compositionally biased region" description="Low complexity" evidence="3">
    <location>
        <begin position="552"/>
        <end position="562"/>
    </location>
</feature>
<reference evidence="5 6" key="1">
    <citation type="journal article" date="2021" name="Elife">
        <title>Chloroplast acquisition without the gene transfer in kleptoplastic sea slugs, Plakobranchus ocellatus.</title>
        <authorList>
            <person name="Maeda T."/>
            <person name="Takahashi S."/>
            <person name="Yoshida T."/>
            <person name="Shimamura S."/>
            <person name="Takaki Y."/>
            <person name="Nagai Y."/>
            <person name="Toyoda A."/>
            <person name="Suzuki Y."/>
            <person name="Arimoto A."/>
            <person name="Ishii H."/>
            <person name="Satoh N."/>
            <person name="Nishiyama T."/>
            <person name="Hasebe M."/>
            <person name="Maruyama T."/>
            <person name="Minagawa J."/>
            <person name="Obokata J."/>
            <person name="Shigenobu S."/>
        </authorList>
    </citation>
    <scope>NUCLEOTIDE SEQUENCE [LARGE SCALE GENOMIC DNA]</scope>
</reference>
<protein>
    <submittedName>
        <fullName evidence="5">Pleckstrin homology-like domain family B member 2</fullName>
    </submittedName>
</protein>
<dbReference type="FunFam" id="2.30.29.30:FF:000006">
    <property type="entry name" value="Pleckstrin homology like domain family B member 1"/>
    <property type="match status" value="1"/>
</dbReference>
<feature type="compositionally biased region" description="Low complexity" evidence="3">
    <location>
        <begin position="55"/>
        <end position="69"/>
    </location>
</feature>
<evidence type="ECO:0000256" key="2">
    <source>
        <dbReference type="SAM" id="Coils"/>
    </source>
</evidence>
<evidence type="ECO:0000313" key="5">
    <source>
        <dbReference type="EMBL" id="GFS08687.1"/>
    </source>
</evidence>
<dbReference type="AlphaFoldDB" id="A0AAV4IFM6"/>
<evidence type="ECO:0000313" key="6">
    <source>
        <dbReference type="Proteomes" id="UP000762676"/>
    </source>
</evidence>
<dbReference type="InterPro" id="IPR011993">
    <property type="entry name" value="PH-like_dom_sf"/>
</dbReference>
<dbReference type="SMART" id="SM00233">
    <property type="entry name" value="PH"/>
    <property type="match status" value="1"/>
</dbReference>
<evidence type="ECO:0000256" key="3">
    <source>
        <dbReference type="SAM" id="MobiDB-lite"/>
    </source>
</evidence>
<dbReference type="InterPro" id="IPR052212">
    <property type="entry name" value="PH-like_domain"/>
</dbReference>
<dbReference type="PANTHER" id="PTHR12156:SF5">
    <property type="entry name" value="FI18040P1"/>
    <property type="match status" value="1"/>
</dbReference>